<evidence type="ECO:0000313" key="9">
    <source>
        <dbReference type="Proteomes" id="UP000290288"/>
    </source>
</evidence>
<feature type="compositionally biased region" description="Basic and acidic residues" evidence="5">
    <location>
        <begin position="225"/>
        <end position="248"/>
    </location>
</feature>
<dbReference type="SMART" id="SM00385">
    <property type="entry name" value="CYCLIN"/>
    <property type="match status" value="2"/>
</dbReference>
<keyword evidence="3" id="KW-0131">Cell cycle</keyword>
<evidence type="ECO:0000259" key="6">
    <source>
        <dbReference type="SMART" id="SM00385"/>
    </source>
</evidence>
<feature type="compositionally biased region" description="Basic and acidic residues" evidence="5">
    <location>
        <begin position="182"/>
        <end position="197"/>
    </location>
</feature>
<evidence type="ECO:0000313" key="8">
    <source>
        <dbReference type="EMBL" id="RXW17128.1"/>
    </source>
</evidence>
<dbReference type="GO" id="GO:0044772">
    <property type="term" value="P:mitotic cell cycle phase transition"/>
    <property type="evidence" value="ECO:0007669"/>
    <property type="project" value="InterPro"/>
</dbReference>
<dbReference type="Gene3D" id="1.10.472.10">
    <property type="entry name" value="Cyclin-like"/>
    <property type="match status" value="2"/>
</dbReference>
<dbReference type="PANTHER" id="PTHR10177">
    <property type="entry name" value="CYCLINS"/>
    <property type="match status" value="1"/>
</dbReference>
<evidence type="ECO:0000256" key="1">
    <source>
        <dbReference type="ARBA" id="ARBA00022618"/>
    </source>
</evidence>
<dbReference type="AlphaFoldDB" id="A0A4V1Q327"/>
<feature type="compositionally biased region" description="Polar residues" evidence="5">
    <location>
        <begin position="1"/>
        <end position="15"/>
    </location>
</feature>
<dbReference type="InterPro" id="IPR013763">
    <property type="entry name" value="Cyclin-like_dom"/>
</dbReference>
<dbReference type="EMBL" id="SDEE01000369">
    <property type="protein sequence ID" value="RXW17128.1"/>
    <property type="molecule type" value="Genomic_DNA"/>
</dbReference>
<dbReference type="InterPro" id="IPR048258">
    <property type="entry name" value="Cyclins_cyclin-box"/>
</dbReference>
<accession>A0A4V1Q327</accession>
<feature type="domain" description="Cyclin-like" evidence="6">
    <location>
        <begin position="416"/>
        <end position="497"/>
    </location>
</feature>
<dbReference type="STRING" id="2316362.A0A4V1Q327"/>
<feature type="compositionally biased region" description="Low complexity" evidence="5">
    <location>
        <begin position="97"/>
        <end position="108"/>
    </location>
</feature>
<dbReference type="InterPro" id="IPR006671">
    <property type="entry name" value="Cyclin_N"/>
</dbReference>
<sequence length="573" mass="64082">MPSWLSTIANAISSKQTRRATRSTRTTKDAENAVVVRPTRATSLRAKAASGVAAQAAPVTTRATAPTAASKAKAVTQEGEGNVGKRKREALAEVPTGANKSKPGASGAKGKEKEGAVAKTTKTTTTTAATTTTRVLRRAGSAAPSGATRVVKATVAETSTGVKKTIVRKVDPKPPSAAATKVFRDPPVEEQSSKEAEKDEDDAETRRANKRRHMDAIPEAVTQHNRVEPNDSQIEADKIAKELSKVEPESSFEPEPEPEPQQLWDDLDADDWDDPLMVSEYVKDVVIYWKEIERATLPKRNYMNHQTEINWEHRGILVDWILQVHNRFNLLSESLFLTVNLIDRFLSLRPISLNKLQLMGLACFFIATKFEETCAPSVTEIVFLSDNQYTVAEVLKAEMYILKIIEWDLRCPGPMNWLRRGSKADECEGSARTVAKYFTEIACLERRLVGVLPSLIAAAALWLGRLVVGRSDWTPNLEHYTTFSEEEIYPVAGIMMEYVCTTPIQHESVYSKYLSKRHMKCSYFVRAWGLDRWGENAEHIPMERDVKWVKRGIREEQKRLAEQAAKEAEGYYD</sequence>
<feature type="region of interest" description="Disordered" evidence="5">
    <location>
        <begin position="47"/>
        <end position="266"/>
    </location>
</feature>
<protein>
    <submittedName>
        <fullName evidence="8">Uncharacterized protein</fullName>
    </submittedName>
</protein>
<dbReference type="PROSITE" id="PS00292">
    <property type="entry name" value="CYCLINS"/>
    <property type="match status" value="1"/>
</dbReference>
<dbReference type="InterPro" id="IPR039361">
    <property type="entry name" value="Cyclin"/>
</dbReference>
<dbReference type="SUPFAM" id="SSF47954">
    <property type="entry name" value="Cyclin-like"/>
    <property type="match status" value="2"/>
</dbReference>
<dbReference type="SMART" id="SM01332">
    <property type="entry name" value="Cyclin_C"/>
    <property type="match status" value="1"/>
</dbReference>
<keyword evidence="1" id="KW-0132">Cell division</keyword>
<comment type="similarity">
    <text evidence="4">Belongs to the cyclin family.</text>
</comment>
<organism evidence="8 9">
    <name type="scientific">Candolleomyces aberdarensis</name>
    <dbReference type="NCBI Taxonomy" id="2316362"/>
    <lineage>
        <taxon>Eukaryota</taxon>
        <taxon>Fungi</taxon>
        <taxon>Dikarya</taxon>
        <taxon>Basidiomycota</taxon>
        <taxon>Agaricomycotina</taxon>
        <taxon>Agaricomycetes</taxon>
        <taxon>Agaricomycetidae</taxon>
        <taxon>Agaricales</taxon>
        <taxon>Agaricineae</taxon>
        <taxon>Psathyrellaceae</taxon>
        <taxon>Candolleomyces</taxon>
    </lineage>
</organism>
<gene>
    <name evidence="8" type="ORF">EST38_g8733</name>
</gene>
<proteinExistence type="inferred from homology"/>
<feature type="domain" description="Cyclin-like" evidence="6">
    <location>
        <begin position="319"/>
        <end position="403"/>
    </location>
</feature>
<evidence type="ECO:0000256" key="3">
    <source>
        <dbReference type="ARBA" id="ARBA00023306"/>
    </source>
</evidence>
<keyword evidence="2 4" id="KW-0195">Cyclin</keyword>
<reference evidence="8 9" key="1">
    <citation type="submission" date="2019-01" db="EMBL/GenBank/DDBJ databases">
        <title>Draft genome sequence of Psathyrella aberdarensis IHI B618.</title>
        <authorList>
            <person name="Buettner E."/>
            <person name="Kellner H."/>
        </authorList>
    </citation>
    <scope>NUCLEOTIDE SEQUENCE [LARGE SCALE GENOMIC DNA]</scope>
    <source>
        <strain evidence="8 9">IHI B618</strain>
    </source>
</reference>
<dbReference type="FunFam" id="1.10.472.10:FF:000001">
    <property type="entry name" value="G2/mitotic-specific cyclin"/>
    <property type="match status" value="1"/>
</dbReference>
<dbReference type="GO" id="GO:0016538">
    <property type="term" value="F:cyclin-dependent protein serine/threonine kinase regulator activity"/>
    <property type="evidence" value="ECO:0007669"/>
    <property type="project" value="InterPro"/>
</dbReference>
<comment type="caution">
    <text evidence="8">The sequence shown here is derived from an EMBL/GenBank/DDBJ whole genome shotgun (WGS) entry which is preliminary data.</text>
</comment>
<dbReference type="InterPro" id="IPR036915">
    <property type="entry name" value="Cyclin-like_sf"/>
</dbReference>
<dbReference type="GO" id="GO:0051301">
    <property type="term" value="P:cell division"/>
    <property type="evidence" value="ECO:0007669"/>
    <property type="project" value="UniProtKB-KW"/>
</dbReference>
<evidence type="ECO:0000256" key="5">
    <source>
        <dbReference type="SAM" id="MobiDB-lite"/>
    </source>
</evidence>
<dbReference type="Pfam" id="PF02984">
    <property type="entry name" value="Cyclin_C"/>
    <property type="match status" value="1"/>
</dbReference>
<dbReference type="Proteomes" id="UP000290288">
    <property type="component" value="Unassembled WGS sequence"/>
</dbReference>
<keyword evidence="9" id="KW-1185">Reference proteome</keyword>
<name>A0A4V1Q327_9AGAR</name>
<evidence type="ECO:0000256" key="2">
    <source>
        <dbReference type="ARBA" id="ARBA00023127"/>
    </source>
</evidence>
<dbReference type="OrthoDB" id="5590282at2759"/>
<dbReference type="CDD" id="cd20512">
    <property type="entry name" value="CYCLIN_CLBs_yeast_rpt2"/>
    <property type="match status" value="1"/>
</dbReference>
<evidence type="ECO:0000256" key="4">
    <source>
        <dbReference type="RuleBase" id="RU000383"/>
    </source>
</evidence>
<dbReference type="Pfam" id="PF00134">
    <property type="entry name" value="Cyclin_N"/>
    <property type="match status" value="1"/>
</dbReference>
<feature type="domain" description="Cyclin C-terminal" evidence="7">
    <location>
        <begin position="412"/>
        <end position="527"/>
    </location>
</feature>
<dbReference type="InterPro" id="IPR004367">
    <property type="entry name" value="Cyclin_C-dom"/>
</dbReference>
<evidence type="ECO:0000259" key="7">
    <source>
        <dbReference type="SMART" id="SM01332"/>
    </source>
</evidence>
<feature type="compositionally biased region" description="Low complexity" evidence="5">
    <location>
        <begin position="47"/>
        <end position="76"/>
    </location>
</feature>
<feature type="compositionally biased region" description="Low complexity" evidence="5">
    <location>
        <begin position="117"/>
        <end position="133"/>
    </location>
</feature>
<feature type="region of interest" description="Disordered" evidence="5">
    <location>
        <begin position="1"/>
        <end position="33"/>
    </location>
</feature>